<dbReference type="GO" id="GO:0030288">
    <property type="term" value="C:outer membrane-bounded periplasmic space"/>
    <property type="evidence" value="ECO:0007669"/>
    <property type="project" value="TreeGrafter"/>
</dbReference>
<dbReference type="GO" id="GO:0009389">
    <property type="term" value="F:dimethyl sulfoxide reductase activity"/>
    <property type="evidence" value="ECO:0007669"/>
    <property type="project" value="InterPro"/>
</dbReference>
<dbReference type="EMBL" id="JAAXOX010000004">
    <property type="protein sequence ID" value="NKY23039.1"/>
    <property type="molecule type" value="Genomic_DNA"/>
</dbReference>
<evidence type="ECO:0000256" key="3">
    <source>
        <dbReference type="ARBA" id="ARBA00010312"/>
    </source>
</evidence>
<dbReference type="GO" id="GO:0005886">
    <property type="term" value="C:plasma membrane"/>
    <property type="evidence" value="ECO:0007669"/>
    <property type="project" value="UniProtKB-SubCell"/>
</dbReference>
<dbReference type="InterPro" id="IPR006311">
    <property type="entry name" value="TAT_signal"/>
</dbReference>
<dbReference type="Gene3D" id="3.40.50.740">
    <property type="match status" value="1"/>
</dbReference>
<dbReference type="Pfam" id="PF01568">
    <property type="entry name" value="Molydop_binding"/>
    <property type="match status" value="1"/>
</dbReference>
<evidence type="ECO:0000256" key="6">
    <source>
        <dbReference type="ARBA" id="ARBA00022505"/>
    </source>
</evidence>
<evidence type="ECO:0000256" key="8">
    <source>
        <dbReference type="ARBA" id="ARBA00022729"/>
    </source>
</evidence>
<dbReference type="PROSITE" id="PS00551">
    <property type="entry name" value="MOLYBDOPTERIN_PROK_1"/>
    <property type="match status" value="1"/>
</dbReference>
<dbReference type="InterPro" id="IPR011888">
    <property type="entry name" value="Anaer_DMSO_reductase"/>
</dbReference>
<evidence type="ECO:0000256" key="5">
    <source>
        <dbReference type="ARBA" id="ARBA00022485"/>
    </source>
</evidence>
<protein>
    <submittedName>
        <fullName evidence="14">Molybdopterin-dependent oxidoreductase</fullName>
    </submittedName>
</protein>
<dbReference type="SUPFAM" id="SSF50692">
    <property type="entry name" value="ADC-like"/>
    <property type="match status" value="1"/>
</dbReference>
<dbReference type="GO" id="GO:0009061">
    <property type="term" value="P:anaerobic respiration"/>
    <property type="evidence" value="ECO:0007669"/>
    <property type="project" value="TreeGrafter"/>
</dbReference>
<dbReference type="NCBIfam" id="TIGR02166">
    <property type="entry name" value="dmsA_ynfE"/>
    <property type="match status" value="1"/>
</dbReference>
<evidence type="ECO:0000256" key="4">
    <source>
        <dbReference type="ARBA" id="ARBA00022475"/>
    </source>
</evidence>
<keyword evidence="4" id="KW-1003">Cell membrane</keyword>
<dbReference type="NCBIfam" id="TIGR01409">
    <property type="entry name" value="TAT_signal_seq"/>
    <property type="match status" value="1"/>
</dbReference>
<keyword evidence="11" id="KW-0411">Iron-sulfur</keyword>
<comment type="subcellular location">
    <subcellularLocation>
        <location evidence="2">Cell membrane</location>
        <topology evidence="2">Peripheral membrane protein</topology>
        <orientation evidence="2">Cytoplasmic side</orientation>
    </subcellularLocation>
</comment>
<evidence type="ECO:0000256" key="10">
    <source>
        <dbReference type="ARBA" id="ARBA00023004"/>
    </source>
</evidence>
<dbReference type="PANTHER" id="PTHR43742:SF3">
    <property type="entry name" value="DIMETHYL SULFOXIDE REDUCTASE DMSA"/>
    <property type="match status" value="1"/>
</dbReference>
<keyword evidence="5" id="KW-0004">4Fe-4S</keyword>
<dbReference type="Gene3D" id="2.40.40.20">
    <property type="match status" value="1"/>
</dbReference>
<keyword evidence="9" id="KW-0560">Oxidoreductase</keyword>
<dbReference type="PROSITE" id="PS51669">
    <property type="entry name" value="4FE4S_MOW_BIS_MGD"/>
    <property type="match status" value="1"/>
</dbReference>
<dbReference type="CDD" id="cd02770">
    <property type="entry name" value="MopB_DmsA-EC"/>
    <property type="match status" value="1"/>
</dbReference>
<dbReference type="PANTHER" id="PTHR43742">
    <property type="entry name" value="TRIMETHYLAMINE-N-OXIDE REDUCTASE"/>
    <property type="match status" value="1"/>
</dbReference>
<evidence type="ECO:0000256" key="12">
    <source>
        <dbReference type="ARBA" id="ARBA00023136"/>
    </source>
</evidence>
<gene>
    <name evidence="14" type="ORF">HGA03_10235</name>
</gene>
<dbReference type="Pfam" id="PF00384">
    <property type="entry name" value="Molybdopterin"/>
    <property type="match status" value="1"/>
</dbReference>
<evidence type="ECO:0000313" key="14">
    <source>
        <dbReference type="EMBL" id="NKY23039.1"/>
    </source>
</evidence>
<dbReference type="InterPro" id="IPR006657">
    <property type="entry name" value="MoPterin_dinucl-bd_dom"/>
</dbReference>
<dbReference type="InterPro" id="IPR050612">
    <property type="entry name" value="Prok_Mopterin_Oxidored"/>
</dbReference>
<dbReference type="InterPro" id="IPR019546">
    <property type="entry name" value="TAT_signal_bac_arc"/>
</dbReference>
<evidence type="ECO:0000256" key="9">
    <source>
        <dbReference type="ARBA" id="ARBA00023002"/>
    </source>
</evidence>
<keyword evidence="6" id="KW-0500">Molybdenum</keyword>
<dbReference type="Gene3D" id="3.40.228.10">
    <property type="entry name" value="Dimethylsulfoxide Reductase, domain 2"/>
    <property type="match status" value="1"/>
</dbReference>
<dbReference type="Proteomes" id="UP000581206">
    <property type="component" value="Unassembled WGS sequence"/>
</dbReference>
<name>A0A7X6KVI2_9CELL</name>
<comment type="cofactor">
    <cofactor evidence="1">
        <name>[4Fe-4S] cluster</name>
        <dbReference type="ChEBI" id="CHEBI:49883"/>
    </cofactor>
</comment>
<dbReference type="GO" id="GO:0030151">
    <property type="term" value="F:molybdenum ion binding"/>
    <property type="evidence" value="ECO:0007669"/>
    <property type="project" value="InterPro"/>
</dbReference>
<dbReference type="RefSeq" id="WP_168630161.1">
    <property type="nucleotide sequence ID" value="NZ_BONL01000001.1"/>
</dbReference>
<dbReference type="InterPro" id="IPR006963">
    <property type="entry name" value="Mopterin_OxRdtase_4Fe-4S_dom"/>
</dbReference>
<comment type="similarity">
    <text evidence="3">Belongs to the prokaryotic molybdopterin-containing oxidoreductase family.</text>
</comment>
<evidence type="ECO:0000259" key="13">
    <source>
        <dbReference type="PROSITE" id="PS51669"/>
    </source>
</evidence>
<evidence type="ECO:0000256" key="2">
    <source>
        <dbReference type="ARBA" id="ARBA00004413"/>
    </source>
</evidence>
<organism evidence="14 15">
    <name type="scientific">Cellulomonas denverensis</name>
    <dbReference type="NCBI Taxonomy" id="264297"/>
    <lineage>
        <taxon>Bacteria</taxon>
        <taxon>Bacillati</taxon>
        <taxon>Actinomycetota</taxon>
        <taxon>Actinomycetes</taxon>
        <taxon>Micrococcales</taxon>
        <taxon>Cellulomonadaceae</taxon>
        <taxon>Cellulomonas</taxon>
    </lineage>
</organism>
<reference evidence="14 15" key="1">
    <citation type="submission" date="2020-04" db="EMBL/GenBank/DDBJ databases">
        <title>MicrobeNet Type strains.</title>
        <authorList>
            <person name="Nicholson A.C."/>
        </authorList>
    </citation>
    <scope>NUCLEOTIDE SEQUENCE [LARGE SCALE GENOMIC DNA]</scope>
    <source>
        <strain evidence="14 15">ATCC BAA-788</strain>
    </source>
</reference>
<dbReference type="GO" id="GO:0009055">
    <property type="term" value="F:electron transfer activity"/>
    <property type="evidence" value="ECO:0007669"/>
    <property type="project" value="TreeGrafter"/>
</dbReference>
<dbReference type="InterPro" id="IPR027467">
    <property type="entry name" value="MopterinOxRdtase_cofactor_BS"/>
</dbReference>
<dbReference type="SMART" id="SM00926">
    <property type="entry name" value="Molybdop_Fe4S4"/>
    <property type="match status" value="1"/>
</dbReference>
<keyword evidence="10" id="KW-0408">Iron</keyword>
<keyword evidence="12" id="KW-0472">Membrane</keyword>
<sequence length="811" mass="88539">MTDTPVLAAPVTRRSFVKWSAAAGGAVAVAGGAAHYGLLPISEAGATPRAASDGSRQVWSACMVNCGSRCPLLLTVQDGRVTRVDADPTGDDAVGTQQIRACVRGRAVRQRIYATDRLRYPMRRVGPRGSGEFERISWEEAFQEVAERLTATLDTYGNEAVYLNYGTGVLGATVACSWPPASTGVARLMNLMGGYLNHYSDYSTAQITSAYPFHYGGWTDGNSFDDLVNTKLFVMFGNNPHETRMSGGGDLFTSQTARREAGIRTIVIDPRYTDTAVTMGDEWVPIRPNTDAALVAGLAHVMIDEDLHDQEFLDRYCVGFDEDHLPAEAAPGSSYRAYVLGEGPDGVAKTPQWAAGVTGIPADTIVRLAREIALTKPCCINQGWGPQRHHNGENSARAVFTLAAMIGQIGIPGGGTGGREGFTSMATAAFPTLENPVETSVSNFNWTDAIYRWTEMTATSDGIRGADRLTAPIRFIWQYAGNALVNQHGDINRTGEILAEPDDLHIVVIESHMTVSARYADILLPDAMTAEQVDLGQQQRAGNLGYLIFADRAIDPPWECRPVYEILTGIAAELGVEDDFTEGKSQEDWVREIVAETRELSPGVPAFDEFRRQGIYKETNPDGPLIPLRDFREDPEANPLDTPSGKIEIYSQQLQEIAETWTLPDGDRITALPEYVESREGPEDPLREVYPLQMIGHHYKSRTHSSYGNVPWLQEAHPQQMWMHPTDADARGIGNGDTTEVFNDRGRIRIRVRVTPRIAPGVVSVPQGAWFDPDADGVDVGGSTNTLTSLHPSPLAKGNAQHTNLVQVERV</sequence>
<comment type="caution">
    <text evidence="14">The sequence shown here is derived from an EMBL/GenBank/DDBJ whole genome shotgun (WGS) entry which is preliminary data.</text>
</comment>
<dbReference type="SUPFAM" id="SSF53706">
    <property type="entry name" value="Formate dehydrogenase/DMSO reductase, domains 1-3"/>
    <property type="match status" value="1"/>
</dbReference>
<keyword evidence="8" id="KW-0732">Signal</keyword>
<keyword evidence="7" id="KW-0479">Metal-binding</keyword>
<dbReference type="Gene3D" id="3.40.50.12440">
    <property type="match status" value="2"/>
</dbReference>
<dbReference type="CDD" id="cd02794">
    <property type="entry name" value="MopB_CT_DmsA-EC"/>
    <property type="match status" value="1"/>
</dbReference>
<dbReference type="Pfam" id="PF04879">
    <property type="entry name" value="Molybdop_Fe4S4"/>
    <property type="match status" value="1"/>
</dbReference>
<dbReference type="GO" id="GO:0051539">
    <property type="term" value="F:4 iron, 4 sulfur cluster binding"/>
    <property type="evidence" value="ECO:0007669"/>
    <property type="project" value="UniProtKB-KW"/>
</dbReference>
<evidence type="ECO:0000256" key="1">
    <source>
        <dbReference type="ARBA" id="ARBA00001966"/>
    </source>
</evidence>
<dbReference type="FunFam" id="2.40.40.20:FF:000010">
    <property type="entry name" value="Anaerobic dimethyl sulfoxide reductase subunit A"/>
    <property type="match status" value="1"/>
</dbReference>
<dbReference type="AlphaFoldDB" id="A0A7X6KVI2"/>
<keyword evidence="15" id="KW-1185">Reference proteome</keyword>
<evidence type="ECO:0000256" key="7">
    <source>
        <dbReference type="ARBA" id="ARBA00022723"/>
    </source>
</evidence>
<dbReference type="InterPro" id="IPR006656">
    <property type="entry name" value="Mopterin_OxRdtase"/>
</dbReference>
<dbReference type="PROSITE" id="PS51318">
    <property type="entry name" value="TAT"/>
    <property type="match status" value="1"/>
</dbReference>
<dbReference type="InterPro" id="IPR009010">
    <property type="entry name" value="Asp_de-COase-like_dom_sf"/>
</dbReference>
<feature type="domain" description="4Fe-4S Mo/W bis-MGD-type" evidence="13">
    <location>
        <begin position="55"/>
        <end position="116"/>
    </location>
</feature>
<dbReference type="GO" id="GO:0043546">
    <property type="term" value="F:molybdopterin cofactor binding"/>
    <property type="evidence" value="ECO:0007669"/>
    <property type="project" value="InterPro"/>
</dbReference>
<evidence type="ECO:0000256" key="11">
    <source>
        <dbReference type="ARBA" id="ARBA00023014"/>
    </source>
</evidence>
<accession>A0A7X6KVI2</accession>
<dbReference type="FunFam" id="3.40.228.10:FF:000004">
    <property type="entry name" value="Dimethyl sulfoxide reductase subunit A"/>
    <property type="match status" value="1"/>
</dbReference>
<evidence type="ECO:0000313" key="15">
    <source>
        <dbReference type="Proteomes" id="UP000581206"/>
    </source>
</evidence>
<proteinExistence type="inferred from homology"/>